<dbReference type="GO" id="GO:0003993">
    <property type="term" value="F:acid phosphatase activity"/>
    <property type="evidence" value="ECO:0007669"/>
    <property type="project" value="InterPro"/>
</dbReference>
<dbReference type="SUPFAM" id="SSF49363">
    <property type="entry name" value="Purple acid phosphatase, N-terminal domain"/>
    <property type="match status" value="1"/>
</dbReference>
<evidence type="ECO:0000313" key="6">
    <source>
        <dbReference type="Proteomes" id="UP001214530"/>
    </source>
</evidence>
<accession>A0AAJ6B7D4</accession>
<evidence type="ECO:0000256" key="1">
    <source>
        <dbReference type="ARBA" id="ARBA00022729"/>
    </source>
</evidence>
<dbReference type="InterPro" id="IPR004843">
    <property type="entry name" value="Calcineurin-like_PHP"/>
</dbReference>
<dbReference type="InterPro" id="IPR008963">
    <property type="entry name" value="Purple_acid_Pase-like_N"/>
</dbReference>
<protein>
    <submittedName>
        <fullName evidence="5">Metallophosphoesterase family protein</fullName>
    </submittedName>
</protein>
<dbReference type="InterPro" id="IPR029052">
    <property type="entry name" value="Metallo-depent_PP-like"/>
</dbReference>
<dbReference type="Gene3D" id="3.60.21.10">
    <property type="match status" value="1"/>
</dbReference>
<dbReference type="CDD" id="cd00839">
    <property type="entry name" value="MPP_PAPs"/>
    <property type="match status" value="1"/>
</dbReference>
<evidence type="ECO:0000313" key="5">
    <source>
        <dbReference type="EMBL" id="WEK20987.1"/>
    </source>
</evidence>
<dbReference type="PANTHER" id="PTHR45867:SF3">
    <property type="entry name" value="ACID PHOSPHATASE TYPE 7"/>
    <property type="match status" value="1"/>
</dbReference>
<feature type="domain" description="Calcineurin-like phosphoesterase" evidence="3">
    <location>
        <begin position="134"/>
        <end position="348"/>
    </location>
</feature>
<dbReference type="Pfam" id="PF16656">
    <property type="entry name" value="Pur_ac_phosph_N"/>
    <property type="match status" value="1"/>
</dbReference>
<proteinExistence type="predicted"/>
<evidence type="ECO:0000259" key="3">
    <source>
        <dbReference type="Pfam" id="PF00149"/>
    </source>
</evidence>
<dbReference type="AlphaFoldDB" id="A0AAJ6B7D4"/>
<evidence type="ECO:0000259" key="4">
    <source>
        <dbReference type="Pfam" id="PF16656"/>
    </source>
</evidence>
<feature type="domain" description="Purple acid phosphatase N-terminal" evidence="4">
    <location>
        <begin position="46"/>
        <end position="110"/>
    </location>
</feature>
<evidence type="ECO:0000256" key="2">
    <source>
        <dbReference type="ARBA" id="ARBA00023180"/>
    </source>
</evidence>
<dbReference type="Proteomes" id="UP001214530">
    <property type="component" value="Chromosome"/>
</dbReference>
<dbReference type="GO" id="GO:0046872">
    <property type="term" value="F:metal ion binding"/>
    <property type="evidence" value="ECO:0007669"/>
    <property type="project" value="InterPro"/>
</dbReference>
<sequence>MRRIVLLAGLLLVTSEIYSQNYSPPVPKGGEKFVNKPKLIRGPYLQAATDNSMVVRWRTDAATRSKVNYGLSPDKLDQSIEALPMVTEHEIKLKGLRPETRYYYTVGSLKDTLQSGADSYFSTLPVKGKEGVYRVGVFGDCGALSVNQAKVRDEFTKYLGNNDLNAWILLGDNAYNDGSDIEYQAKFFNIYKDRLLKNYPVFPSPGNHDYHDVDFGAEYAQNNHNTAYYQNFTMPVNGESGGEPSHNPAFYSFDIGNIHFISLDSYGKEENNYFLYDTLSPQVKWVKKDLIANKNKGWVVAFWHYPPYSKGTHDSDTDGIMTGLRENFIKILEQNGVDLIICGHSHVYERSKLMKGHYGKSSTFNAAIHNLSNSSGLNNGSTNSKPYIKQPGIDQGTVYVVSGSASYVGKPEPDFPHKAMYYSNATDAGAAILEVRGKRLEFKWICADGQIRDQFTMIKNAGK</sequence>
<name>A0AAJ6B7D4_9SPHI</name>
<reference evidence="5" key="1">
    <citation type="submission" date="2023-03" db="EMBL/GenBank/DDBJ databases">
        <title>Andean soil-derived lignocellulolytic bacterial consortium as a source of novel taxa and putative plastic-active enzymes.</title>
        <authorList>
            <person name="Diaz-Garcia L."/>
            <person name="Chuvochina M."/>
            <person name="Feuerriegel G."/>
            <person name="Bunk B."/>
            <person name="Sproer C."/>
            <person name="Streit W.R."/>
            <person name="Rodriguez L.M."/>
            <person name="Overmann J."/>
            <person name="Jimenez D.J."/>
        </authorList>
    </citation>
    <scope>NUCLEOTIDE SEQUENCE</scope>
    <source>
        <strain evidence="5">MAG 3858</strain>
    </source>
</reference>
<keyword evidence="1" id="KW-0732">Signal</keyword>
<dbReference type="PANTHER" id="PTHR45867">
    <property type="entry name" value="PURPLE ACID PHOSPHATASE"/>
    <property type="match status" value="1"/>
</dbReference>
<dbReference type="Gene3D" id="2.60.40.380">
    <property type="entry name" value="Purple acid phosphatase-like, N-terminal"/>
    <property type="match status" value="1"/>
</dbReference>
<dbReference type="EMBL" id="CP119313">
    <property type="protein sequence ID" value="WEK20987.1"/>
    <property type="molecule type" value="Genomic_DNA"/>
</dbReference>
<organism evidence="5 6">
    <name type="scientific">Candidatus Pedobacter colombiensis</name>
    <dbReference type="NCBI Taxonomy" id="3121371"/>
    <lineage>
        <taxon>Bacteria</taxon>
        <taxon>Pseudomonadati</taxon>
        <taxon>Bacteroidota</taxon>
        <taxon>Sphingobacteriia</taxon>
        <taxon>Sphingobacteriales</taxon>
        <taxon>Sphingobacteriaceae</taxon>
        <taxon>Pedobacter</taxon>
    </lineage>
</organism>
<dbReference type="InterPro" id="IPR015914">
    <property type="entry name" value="PAPs_N"/>
</dbReference>
<dbReference type="Pfam" id="PF00149">
    <property type="entry name" value="Metallophos"/>
    <property type="match status" value="1"/>
</dbReference>
<dbReference type="SUPFAM" id="SSF56300">
    <property type="entry name" value="Metallo-dependent phosphatases"/>
    <property type="match status" value="1"/>
</dbReference>
<keyword evidence="2" id="KW-0325">Glycoprotein</keyword>
<gene>
    <name evidence="5" type="ORF">P0Y49_07525</name>
</gene>
<dbReference type="InterPro" id="IPR041792">
    <property type="entry name" value="MPP_PAP"/>
</dbReference>